<dbReference type="CDD" id="cd13399">
    <property type="entry name" value="Slt35-like"/>
    <property type="match status" value="1"/>
</dbReference>
<dbReference type="STRING" id="1603886.GCA_001895165_02265"/>
<sequence>MRGNAGAPASKAVHAVRAGARAGARVSAKLSHGATGVTSSVWAGAADRTDTADIIGHDTASVTAGAGSKTANTLRHGVGAAAAHARRRLNSGRPTKIIEANASDRIAARAAKGGASGKIAALRSTGKTLAGGVGRVGRAGSARLKDLDTRLMQADTDDASRIATATRSAAYRASGKATSSVKSMWRHRKAPVRAARAGADVARAGARAAVAAANFVRGVAVRTVSAIASAAASISMPLIPIAASVLAVVMLVVSVAGLFAGTGQAGVKNVPSEYVSDVQRAGSICAAITPAAIAAQIEAESGWDPQAQSPAGAQGIAQFMPSTWAAHGLDGDGDGTADVWNPHDAIWSQGNYMCSIVTQVEGLKRTGAVSGDTLSLALAAYNAGLGAVVQHGGIPPYTETRNYVSKITGLISKYQGDATFDDSSGQTGQLSPSLTVSAAGYVSTAGIDLSPGSTYAWGQCTWWAAIRRAQIGKAVDPYMGNGGDWGSKAIALGYSVGSSPRPGDAICFHRGVLGADATYGHIGIVEAVYDDGSILISEANARGVGVVSTRTITASQLAAAGTGIQFIH</sequence>
<keyword evidence="2" id="KW-0378">Hydrolase</keyword>
<reference evidence="2 3" key="1">
    <citation type="journal article" date="2017" name="BMC Genomics">
        <title>Comparative genomic and phylogenomic analyses of the Bifidobacteriaceae family.</title>
        <authorList>
            <person name="Lugli G.A."/>
            <person name="Milani C."/>
            <person name="Turroni F."/>
            <person name="Duranti S."/>
            <person name="Mancabelli L."/>
            <person name="Mangifesta M."/>
            <person name="Ferrario C."/>
            <person name="Modesto M."/>
            <person name="Mattarelli P."/>
            <person name="Jiri K."/>
            <person name="van Sinderen D."/>
            <person name="Ventura M."/>
        </authorList>
    </citation>
    <scope>NUCLEOTIDE SEQUENCE [LARGE SCALE GENOMIC DNA]</scope>
    <source>
        <strain evidence="2 3">DSM 28807</strain>
    </source>
</reference>
<gene>
    <name evidence="2" type="ORF">BLEM_1693</name>
</gene>
<organism evidence="2 3">
    <name type="scientific">Bifidobacterium lemurum</name>
    <dbReference type="NCBI Taxonomy" id="1603886"/>
    <lineage>
        <taxon>Bacteria</taxon>
        <taxon>Bacillati</taxon>
        <taxon>Actinomycetota</taxon>
        <taxon>Actinomycetes</taxon>
        <taxon>Bifidobacteriales</taxon>
        <taxon>Bifidobacteriaceae</taxon>
        <taxon>Bifidobacterium</taxon>
    </lineage>
</organism>
<dbReference type="GO" id="GO:0016787">
    <property type="term" value="F:hydrolase activity"/>
    <property type="evidence" value="ECO:0007669"/>
    <property type="project" value="UniProtKB-KW"/>
</dbReference>
<dbReference type="SUPFAM" id="SSF54001">
    <property type="entry name" value="Cysteine proteinases"/>
    <property type="match status" value="1"/>
</dbReference>
<evidence type="ECO:0000313" key="2">
    <source>
        <dbReference type="EMBL" id="OZG60724.1"/>
    </source>
</evidence>
<evidence type="ECO:0000259" key="1">
    <source>
        <dbReference type="PROSITE" id="PS50911"/>
    </source>
</evidence>
<dbReference type="Proteomes" id="UP000216352">
    <property type="component" value="Unassembled WGS sequence"/>
</dbReference>
<evidence type="ECO:0000313" key="3">
    <source>
        <dbReference type="Proteomes" id="UP000216352"/>
    </source>
</evidence>
<proteinExistence type="predicted"/>
<name>A0A261FNJ0_9BIFI</name>
<dbReference type="Gene3D" id="3.90.1720.10">
    <property type="entry name" value="endopeptidase domain like (from Nostoc punctiforme)"/>
    <property type="match status" value="1"/>
</dbReference>
<comment type="caution">
    <text evidence="2">The sequence shown here is derived from an EMBL/GenBank/DDBJ whole genome shotgun (WGS) entry which is preliminary data.</text>
</comment>
<feature type="domain" description="Peptidase C51" evidence="1">
    <location>
        <begin position="435"/>
        <end position="568"/>
    </location>
</feature>
<keyword evidence="3" id="KW-1185">Reference proteome</keyword>
<dbReference type="InterPro" id="IPR008258">
    <property type="entry name" value="Transglycosylase_SLT_dom_1"/>
</dbReference>
<dbReference type="RefSeq" id="WP_083570385.1">
    <property type="nucleotide sequence ID" value="NZ_BDIS01000035.1"/>
</dbReference>
<dbReference type="PANTHER" id="PTHR37423:SF2">
    <property type="entry name" value="MEMBRANE-BOUND LYTIC MUREIN TRANSGLYCOSYLASE C"/>
    <property type="match status" value="1"/>
</dbReference>
<protein>
    <submittedName>
        <fullName evidence="2">Glycoside hydrolase</fullName>
    </submittedName>
</protein>
<accession>A0A261FNJ0</accession>
<dbReference type="Pfam" id="PF01464">
    <property type="entry name" value="SLT"/>
    <property type="match status" value="1"/>
</dbReference>
<dbReference type="PROSITE" id="PS50911">
    <property type="entry name" value="CHAP"/>
    <property type="match status" value="1"/>
</dbReference>
<dbReference type="SUPFAM" id="SSF53955">
    <property type="entry name" value="Lysozyme-like"/>
    <property type="match status" value="1"/>
</dbReference>
<dbReference type="Gene3D" id="1.10.530.10">
    <property type="match status" value="1"/>
</dbReference>
<dbReference type="InterPro" id="IPR007921">
    <property type="entry name" value="CHAP_dom"/>
</dbReference>
<dbReference type="AlphaFoldDB" id="A0A261FNJ0"/>
<dbReference type="PANTHER" id="PTHR37423">
    <property type="entry name" value="SOLUBLE LYTIC MUREIN TRANSGLYCOSYLASE-RELATED"/>
    <property type="match status" value="1"/>
</dbReference>
<dbReference type="Pfam" id="PF05257">
    <property type="entry name" value="CHAP"/>
    <property type="match status" value="1"/>
</dbReference>
<dbReference type="EMBL" id="MWWX01000013">
    <property type="protein sequence ID" value="OZG60724.1"/>
    <property type="molecule type" value="Genomic_DNA"/>
</dbReference>
<dbReference type="InterPro" id="IPR023346">
    <property type="entry name" value="Lysozyme-like_dom_sf"/>
</dbReference>
<dbReference type="InterPro" id="IPR038765">
    <property type="entry name" value="Papain-like_cys_pep_sf"/>
</dbReference>